<evidence type="ECO:0000313" key="1">
    <source>
        <dbReference type="EMBL" id="CAC5416004.1"/>
    </source>
</evidence>
<name>A0A6J8E5D4_MYTCO</name>
<keyword evidence="2" id="KW-1185">Reference proteome</keyword>
<sequence length="198" mass="23498">MKFLEKLSQKHAFICLQEHWLWTSEKDYIDKHIPDMMNHSRCHDVNDPISNFQIPRGKGGAVLQSFDHHLWTLIIQERTQPDDSNWNDCDVNEKVNQLTSILHKTADKVVPKKLIKLTGFKNKASSKVRQLIQTSKQKHREWDNAGRPRNDHRLFMEKKSAKKALSRQQRKEAAIEREQFLQRLEKDPYDKAFFQLIK</sequence>
<proteinExistence type="predicted"/>
<dbReference type="EMBL" id="CACVKT020008531">
    <property type="protein sequence ID" value="CAC5416004.1"/>
    <property type="molecule type" value="Genomic_DNA"/>
</dbReference>
<organism evidence="1 2">
    <name type="scientific">Mytilus coruscus</name>
    <name type="common">Sea mussel</name>
    <dbReference type="NCBI Taxonomy" id="42192"/>
    <lineage>
        <taxon>Eukaryota</taxon>
        <taxon>Metazoa</taxon>
        <taxon>Spiralia</taxon>
        <taxon>Lophotrochozoa</taxon>
        <taxon>Mollusca</taxon>
        <taxon>Bivalvia</taxon>
        <taxon>Autobranchia</taxon>
        <taxon>Pteriomorphia</taxon>
        <taxon>Mytilida</taxon>
        <taxon>Mytiloidea</taxon>
        <taxon>Mytilidae</taxon>
        <taxon>Mytilinae</taxon>
        <taxon>Mytilus</taxon>
    </lineage>
</organism>
<evidence type="ECO:0000313" key="2">
    <source>
        <dbReference type="Proteomes" id="UP000507470"/>
    </source>
</evidence>
<accession>A0A6J8E5D4</accession>
<dbReference type="AlphaFoldDB" id="A0A6J8E5D4"/>
<gene>
    <name evidence="1" type="ORF">MCOR_48648</name>
</gene>
<reference evidence="1 2" key="1">
    <citation type="submission" date="2020-06" db="EMBL/GenBank/DDBJ databases">
        <authorList>
            <person name="Li R."/>
            <person name="Bekaert M."/>
        </authorList>
    </citation>
    <scope>NUCLEOTIDE SEQUENCE [LARGE SCALE GENOMIC DNA]</scope>
    <source>
        <strain evidence="2">wild</strain>
    </source>
</reference>
<protein>
    <submittedName>
        <fullName evidence="1">Uncharacterized protein</fullName>
    </submittedName>
</protein>
<dbReference type="Proteomes" id="UP000507470">
    <property type="component" value="Unassembled WGS sequence"/>
</dbReference>
<dbReference type="OrthoDB" id="6193845at2759"/>